<gene>
    <name evidence="6" type="primary">pcaR</name>
    <name evidence="6" type="ORF">AMETH_1376</name>
</gene>
<dbReference type="AlphaFoldDB" id="A0A076MKU2"/>
<evidence type="ECO:0000259" key="4">
    <source>
        <dbReference type="PROSITE" id="PS51077"/>
    </source>
</evidence>
<dbReference type="PATRIC" id="fig|1068978.7.peg.1451"/>
<evidence type="ECO:0000313" key="6">
    <source>
        <dbReference type="EMBL" id="AIJ21468.1"/>
    </source>
</evidence>
<dbReference type="Pfam" id="PF01614">
    <property type="entry name" value="IclR_C"/>
    <property type="match status" value="1"/>
</dbReference>
<dbReference type="PANTHER" id="PTHR30136">
    <property type="entry name" value="HELIX-TURN-HELIX TRANSCRIPTIONAL REGULATOR, ICLR FAMILY"/>
    <property type="match status" value="1"/>
</dbReference>
<dbReference type="InterPro" id="IPR029016">
    <property type="entry name" value="GAF-like_dom_sf"/>
</dbReference>
<dbReference type="Proteomes" id="UP000062973">
    <property type="component" value="Chromosome"/>
</dbReference>
<dbReference type="RefSeq" id="WP_017987329.1">
    <property type="nucleotide sequence ID" value="NZ_AQUL01000001.1"/>
</dbReference>
<dbReference type="EMBL" id="CP009110">
    <property type="protein sequence ID" value="AIJ21468.1"/>
    <property type="molecule type" value="Genomic_DNA"/>
</dbReference>
<dbReference type="SUPFAM" id="SSF55781">
    <property type="entry name" value="GAF domain-like"/>
    <property type="match status" value="1"/>
</dbReference>
<dbReference type="STRING" id="1068978.AMETH_1376"/>
<dbReference type="GO" id="GO:0045892">
    <property type="term" value="P:negative regulation of DNA-templated transcription"/>
    <property type="evidence" value="ECO:0007669"/>
    <property type="project" value="TreeGrafter"/>
</dbReference>
<dbReference type="InterPro" id="IPR012794">
    <property type="entry name" value="PcaR_PcaU"/>
</dbReference>
<dbReference type="GO" id="GO:0046278">
    <property type="term" value="P:3,4-dihydroxybenzoate metabolic process"/>
    <property type="evidence" value="ECO:0007669"/>
    <property type="project" value="InterPro"/>
</dbReference>
<proteinExistence type="predicted"/>
<evidence type="ECO:0000256" key="2">
    <source>
        <dbReference type="ARBA" id="ARBA00023125"/>
    </source>
</evidence>
<dbReference type="SUPFAM" id="SSF46785">
    <property type="entry name" value="Winged helix' DNA-binding domain"/>
    <property type="match status" value="1"/>
</dbReference>
<feature type="domain" description="IclR-ED" evidence="5">
    <location>
        <begin position="70"/>
        <end position="254"/>
    </location>
</feature>
<dbReference type="Gene3D" id="3.30.450.40">
    <property type="match status" value="1"/>
</dbReference>
<evidence type="ECO:0000256" key="3">
    <source>
        <dbReference type="ARBA" id="ARBA00023163"/>
    </source>
</evidence>
<dbReference type="KEGG" id="amq:AMETH_1376"/>
<keyword evidence="3" id="KW-0804">Transcription</keyword>
<accession>A0A076MKU2</accession>
<dbReference type="SMART" id="SM00346">
    <property type="entry name" value="HTH_ICLR"/>
    <property type="match status" value="1"/>
</dbReference>
<protein>
    <submittedName>
        <fullName evidence="6">IclR family transcriptional regulator</fullName>
    </submittedName>
</protein>
<dbReference type="PANTHER" id="PTHR30136:SF34">
    <property type="entry name" value="TRANSCRIPTIONAL REGULATOR"/>
    <property type="match status" value="1"/>
</dbReference>
<organism evidence="6 7">
    <name type="scientific">Amycolatopsis methanolica 239</name>
    <dbReference type="NCBI Taxonomy" id="1068978"/>
    <lineage>
        <taxon>Bacteria</taxon>
        <taxon>Bacillati</taxon>
        <taxon>Actinomycetota</taxon>
        <taxon>Actinomycetes</taxon>
        <taxon>Pseudonocardiales</taxon>
        <taxon>Pseudonocardiaceae</taxon>
        <taxon>Amycolatopsis</taxon>
        <taxon>Amycolatopsis methanolica group</taxon>
    </lineage>
</organism>
<dbReference type="GO" id="GO:0003677">
    <property type="term" value="F:DNA binding"/>
    <property type="evidence" value="ECO:0007669"/>
    <property type="project" value="UniProtKB-KW"/>
</dbReference>
<dbReference type="Pfam" id="PF09339">
    <property type="entry name" value="HTH_IclR"/>
    <property type="match status" value="1"/>
</dbReference>
<keyword evidence="7" id="KW-1185">Reference proteome</keyword>
<dbReference type="PROSITE" id="PS51078">
    <property type="entry name" value="ICLR_ED"/>
    <property type="match status" value="1"/>
</dbReference>
<dbReference type="PROSITE" id="PS51077">
    <property type="entry name" value="HTH_ICLR"/>
    <property type="match status" value="1"/>
</dbReference>
<evidence type="ECO:0000313" key="7">
    <source>
        <dbReference type="Proteomes" id="UP000062973"/>
    </source>
</evidence>
<dbReference type="InterPro" id="IPR050707">
    <property type="entry name" value="HTH_MetabolicPath_Reg"/>
</dbReference>
<dbReference type="eggNOG" id="COG1414">
    <property type="taxonomic scope" value="Bacteria"/>
</dbReference>
<dbReference type="Gene3D" id="1.10.10.10">
    <property type="entry name" value="Winged helix-like DNA-binding domain superfamily/Winged helix DNA-binding domain"/>
    <property type="match status" value="1"/>
</dbReference>
<dbReference type="InterPro" id="IPR036388">
    <property type="entry name" value="WH-like_DNA-bd_sf"/>
</dbReference>
<reference evidence="6 7" key="1">
    <citation type="submission" date="2014-07" db="EMBL/GenBank/DDBJ databases">
        <title>Whole Genome Sequence of the Amycolatopsis methanolica 239.</title>
        <authorList>
            <person name="Tang B."/>
        </authorList>
    </citation>
    <scope>NUCLEOTIDE SEQUENCE [LARGE SCALE GENOMIC DNA]</scope>
    <source>
        <strain evidence="6 7">239</strain>
    </source>
</reference>
<dbReference type="HOGENOM" id="CLU_062618_0_1_11"/>
<dbReference type="InterPro" id="IPR014757">
    <property type="entry name" value="Tscrpt_reg_IclR_C"/>
</dbReference>
<dbReference type="NCBIfam" id="TIGR02431">
    <property type="entry name" value="pcaR_pcaU"/>
    <property type="match status" value="1"/>
</dbReference>
<sequence>MSREDPDVIDSVEKAFRLLQTFSAERPAMTVSEAAAATGFTRATARRILLTLERLGFAEVDDRRFRLTAGVLRLGYGYLAALPFWEHAQPHMRALADELRESCSMATLDGPEIVYVARVPASRSMSITLNVGSRLPAYPTSMGRVLLAALPSAELESYLDTVELRKLTPNTITDPAELRAELARVAERGYAVVDGEREEGVRSAAAPVRGGGGRALAALNVSVNAARVSLDELTDRFVPRLLDTAAAITRDIEGLH</sequence>
<keyword evidence="2" id="KW-0238">DNA-binding</keyword>
<name>A0A076MKU2_AMYME</name>
<dbReference type="InterPro" id="IPR036390">
    <property type="entry name" value="WH_DNA-bd_sf"/>
</dbReference>
<dbReference type="OrthoDB" id="9807558at2"/>
<keyword evidence="1" id="KW-0805">Transcription regulation</keyword>
<dbReference type="InterPro" id="IPR005471">
    <property type="entry name" value="Tscrpt_reg_IclR_N"/>
</dbReference>
<feature type="domain" description="HTH iclR-type" evidence="4">
    <location>
        <begin position="9"/>
        <end position="69"/>
    </location>
</feature>
<dbReference type="GO" id="GO:0045893">
    <property type="term" value="P:positive regulation of DNA-templated transcription"/>
    <property type="evidence" value="ECO:0007669"/>
    <property type="project" value="InterPro"/>
</dbReference>
<evidence type="ECO:0000259" key="5">
    <source>
        <dbReference type="PROSITE" id="PS51078"/>
    </source>
</evidence>
<dbReference type="GO" id="GO:0003700">
    <property type="term" value="F:DNA-binding transcription factor activity"/>
    <property type="evidence" value="ECO:0007669"/>
    <property type="project" value="TreeGrafter"/>
</dbReference>
<evidence type="ECO:0000256" key="1">
    <source>
        <dbReference type="ARBA" id="ARBA00023015"/>
    </source>
</evidence>